<evidence type="ECO:0000313" key="1">
    <source>
        <dbReference type="EMBL" id="DAE31341.1"/>
    </source>
</evidence>
<accession>A0A8S5RJW0</accession>
<organism evidence="1">
    <name type="scientific">virus sp. ctDJ83</name>
    <dbReference type="NCBI Taxonomy" id="2827625"/>
    <lineage>
        <taxon>Viruses</taxon>
    </lineage>
</organism>
<reference evidence="1" key="1">
    <citation type="journal article" date="2021" name="Proc. Natl. Acad. Sci. U.S.A.">
        <title>A Catalog of Tens of Thousands of Viruses from Human Metagenomes Reveals Hidden Associations with Chronic Diseases.</title>
        <authorList>
            <person name="Tisza M.J."/>
            <person name="Buck C.B."/>
        </authorList>
    </citation>
    <scope>NUCLEOTIDE SEQUENCE</scope>
    <source>
        <strain evidence="1">CtDJ83</strain>
    </source>
</reference>
<sequence length="255" mass="28059">MKVTLSLQDGTIKQATLMRGGLAVLASLPPTDEPDTNDWGDEDGREVDTIQPLRLSVEDVSIPLWTTTDIFSGALSSTTAYLSVSGKVFTLRPKKVEELERTPNGWFGKLVCTRIPEQVTITSATNPIDFSAFGCVILNDVRKEPIYMAPSIKETPFVDDVEGRVYLDGGRTLRSSFELEVPLLMVASSMTDLWNKRSMLLDKLVAKGLRTIAPITDGAATYRGYYTSCTSKDDPSVSDGDVKWSFTLTFVITEI</sequence>
<protein>
    <submittedName>
        <fullName evidence="1">Uncharacterized protein</fullName>
    </submittedName>
</protein>
<proteinExistence type="predicted"/>
<name>A0A8S5RJW0_9VIRU</name>
<dbReference type="EMBL" id="BK059107">
    <property type="protein sequence ID" value="DAE31341.1"/>
    <property type="molecule type" value="Genomic_DNA"/>
</dbReference>